<evidence type="ECO:0000313" key="6">
    <source>
        <dbReference type="EMBL" id="SDY02324.1"/>
    </source>
</evidence>
<keyword evidence="4" id="KW-0862">Zinc</keyword>
<proteinExistence type="predicted"/>
<dbReference type="Gene3D" id="3.40.630.10">
    <property type="entry name" value="Zn peptidases"/>
    <property type="match status" value="1"/>
</dbReference>
<dbReference type="InterPro" id="IPR050178">
    <property type="entry name" value="AspA/AstE_fam"/>
</dbReference>
<gene>
    <name evidence="6" type="ORF">SAMN04487946_105154</name>
</gene>
<dbReference type="GO" id="GO:0046872">
    <property type="term" value="F:metal ion binding"/>
    <property type="evidence" value="ECO:0007669"/>
    <property type="project" value="UniProtKB-KW"/>
</dbReference>
<dbReference type="RefSeq" id="WP_089766974.1">
    <property type="nucleotide sequence ID" value="NZ_FNPB01000005.1"/>
</dbReference>
<evidence type="ECO:0000256" key="1">
    <source>
        <dbReference type="ARBA" id="ARBA00001947"/>
    </source>
</evidence>
<dbReference type="SUPFAM" id="SSF53187">
    <property type="entry name" value="Zn-dependent exopeptidases"/>
    <property type="match status" value="1"/>
</dbReference>
<protein>
    <submittedName>
        <fullName evidence="6">Succinylglutamate desuccinylase</fullName>
    </submittedName>
</protein>
<sequence>MRIYELGEGTPEVAVVGSIHGDEPCGERAIERFRADNPSVERPVKLVIANEEALEAGVRYLDADLNRSFPGDPNADTHEGRLAHDLARELRGKTVLSLHSTQSYAEPFALVEEVDAVARSVCPYLPIEYLVETGRFAVGRLIDHPHTIEVECGLQRSDEAATNAYWIVRAFLSATGVLPAPIEGDVEPPLSLHRRDGDEVTVFRLLDQIPKGPAEDYRVFVDNFQRVAPGDPVAAADGEAFNAENEFYPVLLSANGYEDVYGYAADRLGTLA</sequence>
<dbReference type="GO" id="GO:0016788">
    <property type="term" value="F:hydrolase activity, acting on ester bonds"/>
    <property type="evidence" value="ECO:0007669"/>
    <property type="project" value="InterPro"/>
</dbReference>
<dbReference type="AlphaFoldDB" id="A0A1H3GIK3"/>
<name>A0A1H3GIK3_9EURY</name>
<comment type="cofactor">
    <cofactor evidence="1">
        <name>Zn(2+)</name>
        <dbReference type="ChEBI" id="CHEBI:29105"/>
    </cofactor>
</comment>
<dbReference type="EMBL" id="FNPB01000005">
    <property type="protein sequence ID" value="SDY02324.1"/>
    <property type="molecule type" value="Genomic_DNA"/>
</dbReference>
<organism evidence="6 7">
    <name type="scientific">Halobellus clavatus</name>
    <dbReference type="NCBI Taxonomy" id="660517"/>
    <lineage>
        <taxon>Archaea</taxon>
        <taxon>Methanobacteriati</taxon>
        <taxon>Methanobacteriota</taxon>
        <taxon>Stenosarchaea group</taxon>
        <taxon>Halobacteria</taxon>
        <taxon>Halobacteriales</taxon>
        <taxon>Haloferacaceae</taxon>
        <taxon>Halobellus</taxon>
    </lineage>
</organism>
<dbReference type="PANTHER" id="PTHR15162">
    <property type="entry name" value="ASPARTOACYLASE"/>
    <property type="match status" value="1"/>
</dbReference>
<accession>A0A1H3GIK3</accession>
<keyword evidence="7" id="KW-1185">Reference proteome</keyword>
<keyword evidence="2" id="KW-0479">Metal-binding</keyword>
<evidence type="ECO:0000256" key="2">
    <source>
        <dbReference type="ARBA" id="ARBA00022723"/>
    </source>
</evidence>
<evidence type="ECO:0000313" key="7">
    <source>
        <dbReference type="Proteomes" id="UP000199170"/>
    </source>
</evidence>
<dbReference type="STRING" id="660517.SAMN04487946_105154"/>
<keyword evidence="3" id="KW-0378">Hydrolase</keyword>
<reference evidence="7" key="1">
    <citation type="submission" date="2016-10" db="EMBL/GenBank/DDBJ databases">
        <authorList>
            <person name="Varghese N."/>
            <person name="Submissions S."/>
        </authorList>
    </citation>
    <scope>NUCLEOTIDE SEQUENCE [LARGE SCALE GENOMIC DNA]</scope>
    <source>
        <strain evidence="7">CGMCC 1.10118</strain>
    </source>
</reference>
<dbReference type="Pfam" id="PF24827">
    <property type="entry name" value="AstE_AspA_cat"/>
    <property type="match status" value="1"/>
</dbReference>
<evidence type="ECO:0000256" key="4">
    <source>
        <dbReference type="ARBA" id="ARBA00022833"/>
    </source>
</evidence>
<feature type="domain" description="Succinylglutamate desuccinylase/Aspartoacylase catalytic" evidence="5">
    <location>
        <begin position="10"/>
        <end position="112"/>
    </location>
</feature>
<evidence type="ECO:0000259" key="5">
    <source>
        <dbReference type="Pfam" id="PF24827"/>
    </source>
</evidence>
<dbReference type="Proteomes" id="UP000199170">
    <property type="component" value="Unassembled WGS sequence"/>
</dbReference>
<dbReference type="PANTHER" id="PTHR15162:SF7">
    <property type="entry name" value="SUCCINYLGLUTAMATE DESUCCINYLASE"/>
    <property type="match status" value="1"/>
</dbReference>
<dbReference type="GO" id="GO:0005829">
    <property type="term" value="C:cytosol"/>
    <property type="evidence" value="ECO:0007669"/>
    <property type="project" value="TreeGrafter"/>
</dbReference>
<dbReference type="OrthoDB" id="323389at2157"/>
<dbReference type="InterPro" id="IPR055438">
    <property type="entry name" value="AstE_AspA_cat"/>
</dbReference>
<evidence type="ECO:0000256" key="3">
    <source>
        <dbReference type="ARBA" id="ARBA00022801"/>
    </source>
</evidence>